<evidence type="ECO:0000256" key="1">
    <source>
        <dbReference type="ARBA" id="ARBA00004141"/>
    </source>
</evidence>
<feature type="transmembrane region" description="Helical" evidence="7">
    <location>
        <begin position="669"/>
        <end position="688"/>
    </location>
</feature>
<keyword evidence="2 7" id="KW-0812">Transmembrane</keyword>
<dbReference type="Pfam" id="PF08454">
    <property type="entry name" value="RIH_assoc"/>
    <property type="match status" value="1"/>
</dbReference>
<feature type="transmembrane region" description="Helical" evidence="7">
    <location>
        <begin position="950"/>
        <end position="973"/>
    </location>
</feature>
<dbReference type="AlphaFoldDB" id="A0AAV4SJP2"/>
<protein>
    <submittedName>
        <fullName evidence="10">Inositol 1,4,5-trisphosphate receptor</fullName>
    </submittedName>
</protein>
<evidence type="ECO:0000256" key="7">
    <source>
        <dbReference type="SAM" id="Phobius"/>
    </source>
</evidence>
<comment type="subcellular location">
    <subcellularLocation>
        <location evidence="1">Membrane</location>
        <topology evidence="1">Multi-pass membrane protein</topology>
    </subcellularLocation>
</comment>
<gene>
    <name evidence="10" type="primary">Itpr</name>
    <name evidence="10" type="ORF">CEXT_162201</name>
</gene>
<evidence type="ECO:0000313" key="10">
    <source>
        <dbReference type="EMBL" id="GIY32705.1"/>
    </source>
</evidence>
<feature type="coiled-coil region" evidence="5">
    <location>
        <begin position="1060"/>
        <end position="1115"/>
    </location>
</feature>
<comment type="caution">
    <text evidence="10">The sequence shown here is derived from an EMBL/GenBank/DDBJ whole genome shotgun (WGS) entry which is preliminary data.</text>
</comment>
<dbReference type="InterPro" id="IPR015925">
    <property type="entry name" value="Ryanodine_IP3_receptor"/>
</dbReference>
<dbReference type="Pfam" id="PF00520">
    <property type="entry name" value="Ion_trans"/>
    <property type="match status" value="1"/>
</dbReference>
<dbReference type="GO" id="GO:0006816">
    <property type="term" value="P:calcium ion transport"/>
    <property type="evidence" value="ECO:0007669"/>
    <property type="project" value="InterPro"/>
</dbReference>
<keyword evidence="3 7" id="KW-1133">Transmembrane helix</keyword>
<evidence type="ECO:0000259" key="8">
    <source>
        <dbReference type="Pfam" id="PF00520"/>
    </source>
</evidence>
<reference evidence="10 11" key="1">
    <citation type="submission" date="2021-06" db="EMBL/GenBank/DDBJ databases">
        <title>Caerostris extrusa draft genome.</title>
        <authorList>
            <person name="Kono N."/>
            <person name="Arakawa K."/>
        </authorList>
    </citation>
    <scope>NUCLEOTIDE SEQUENCE [LARGE SCALE GENOMIC DNA]</scope>
</reference>
<keyword evidence="4 7" id="KW-0472">Membrane</keyword>
<evidence type="ECO:0000256" key="3">
    <source>
        <dbReference type="ARBA" id="ARBA00022989"/>
    </source>
</evidence>
<evidence type="ECO:0000313" key="11">
    <source>
        <dbReference type="Proteomes" id="UP001054945"/>
    </source>
</evidence>
<dbReference type="EMBL" id="BPLR01009536">
    <property type="protein sequence ID" value="GIY32705.1"/>
    <property type="molecule type" value="Genomic_DNA"/>
</dbReference>
<evidence type="ECO:0000256" key="6">
    <source>
        <dbReference type="SAM" id="MobiDB-lite"/>
    </source>
</evidence>
<dbReference type="PANTHER" id="PTHR45816">
    <property type="entry name" value="MIR DOMAIN-CONTAINING PROTEIN"/>
    <property type="match status" value="1"/>
</dbReference>
<dbReference type="GO" id="GO:0005216">
    <property type="term" value="F:monoatomic ion channel activity"/>
    <property type="evidence" value="ECO:0007669"/>
    <property type="project" value="InterPro"/>
</dbReference>
<evidence type="ECO:0000256" key="5">
    <source>
        <dbReference type="SAM" id="Coils"/>
    </source>
</evidence>
<evidence type="ECO:0000259" key="9">
    <source>
        <dbReference type="Pfam" id="PF08454"/>
    </source>
</evidence>
<dbReference type="SUPFAM" id="SSF81324">
    <property type="entry name" value="Voltage-gated potassium channels"/>
    <property type="match status" value="1"/>
</dbReference>
<feature type="compositionally biased region" description="Polar residues" evidence="6">
    <location>
        <begin position="1128"/>
        <end position="1138"/>
    </location>
</feature>
<keyword evidence="11" id="KW-1185">Reference proteome</keyword>
<evidence type="ECO:0000256" key="4">
    <source>
        <dbReference type="ARBA" id="ARBA00023136"/>
    </source>
</evidence>
<sequence length="1138" mass="127709">MAFSCTYSRRVPSSTNVFKNDRSIIEGLQDIVSLLEDQLHPLVQSELSVLVDVLHRPELLFPPGTEARKKNVKMEALFQNLSVILKDYWRKRRETLEALRQTLLLRYFGKVQTKRDSIANGKQAIHPPASTPITHGPGGVILTRAEMTLAEVQCHLDEEGASNLVVELIMKNPSNAIFLESVELGIALLEGGNPVIQKSMLLKLTSGNISEKFFKVFYDKMKDAQQEIKSSVTVNTMELTNRTGDEKDSIGKDLGKDGRRIKSLKQNGLVMTDELKEQLEDAAVATSKAYAHVRNLGTSGAAAVTTETDLLNLGQGTHTHIALEEILAEKAEKAKDAEENKLPQEVVVMQPILRFLQLLCENHNYDLQNFLRNQNNKNNYNLVSETLMFLDCICGSTTGGLGLLGLYINEHNVSLVNQTLETLTEYCQGPCHENQNCIAVHESNGIDIIIALILNDINPLGKKRMDLVLELKNNASKLLLAIMESRGDSENAERILYNMSPKQLVDVACNAYHQEGEDEEDEESEDVAEIDDGVSPKEVGHNIYILCHQLAQHNKELAAMLKPNLTDPESKMNQALQYYASHTAQIEIVRNDRTMEQIVFPVPQICEFLTRESKMQVYFKAERDEQGSKVSDFFERTDDLFNEMKWQKKLRGQPLLYWVSRHMSMWSTIAFNLAVLVNIIVAIFYPFPDFTGKIDPRMSGLIWTIMFASLAAVITVPGTTVIRAFVFSSILRMIYSVGLQPTLWILGTVNVITTAVHLVSIMGNHGTVLLLDVVYQEETLKNVIKSVTRNGRSIILTAVLALILVYLFSIIGYLFFRDDFLMEVDVRSETNIAGAIGDAGNSNSISPESLQVPISDDGYCSASDSTCENRIENIYKSPKENATGMEIQNIESSQDDDEDDTSTERACDSLLMCIVTTLNQGLRNGGGIGDVLRAPSAKEPLFVARVIYDLLFFFVVIIIVLNLIFGVIIDTFADLRSEKQQKEEILKNTCFICGLDRASFDNKTVSFEEHIRCEHNMWHYLYFIVLVIVKDPTEFTGPESYVASMIKDRNLDWFPRMRAMSLAADEAEGEQNEIRTLQVQLENTQKLVSTLSHQLAELRDQYIQMTEQRKQKQRLGLLGTPPVPGSYHQASTSSSVAV</sequence>
<dbReference type="InterPro" id="IPR005821">
    <property type="entry name" value="Ion_trans_dom"/>
</dbReference>
<name>A0AAV4SJP2_CAEEX</name>
<dbReference type="GO" id="GO:0016020">
    <property type="term" value="C:membrane"/>
    <property type="evidence" value="ECO:0007669"/>
    <property type="project" value="UniProtKB-SubCell"/>
</dbReference>
<dbReference type="Proteomes" id="UP001054945">
    <property type="component" value="Unassembled WGS sequence"/>
</dbReference>
<feature type="domain" description="Ion transport" evidence="8">
    <location>
        <begin position="758"/>
        <end position="979"/>
    </location>
</feature>
<organism evidence="10 11">
    <name type="scientific">Caerostris extrusa</name>
    <name type="common">Bark spider</name>
    <name type="synonym">Caerostris bankana</name>
    <dbReference type="NCBI Taxonomy" id="172846"/>
    <lineage>
        <taxon>Eukaryota</taxon>
        <taxon>Metazoa</taxon>
        <taxon>Ecdysozoa</taxon>
        <taxon>Arthropoda</taxon>
        <taxon>Chelicerata</taxon>
        <taxon>Arachnida</taxon>
        <taxon>Araneae</taxon>
        <taxon>Araneomorphae</taxon>
        <taxon>Entelegynae</taxon>
        <taxon>Araneoidea</taxon>
        <taxon>Araneidae</taxon>
        <taxon>Caerostris</taxon>
    </lineage>
</organism>
<dbReference type="PANTHER" id="PTHR45816:SF4">
    <property type="entry name" value="RYR_IP3R HOMOLOGY ASSOCIATED DOMAIN-CONTAINING PROTEIN"/>
    <property type="match status" value="1"/>
</dbReference>
<keyword evidence="5" id="KW-0175">Coiled coil</keyword>
<accession>A0AAV4SJP2</accession>
<feature type="transmembrane region" description="Helical" evidence="7">
    <location>
        <begin position="700"/>
        <end position="726"/>
    </location>
</feature>
<dbReference type="Gene3D" id="1.10.287.70">
    <property type="match status" value="1"/>
</dbReference>
<evidence type="ECO:0000256" key="2">
    <source>
        <dbReference type="ARBA" id="ARBA00022692"/>
    </source>
</evidence>
<proteinExistence type="predicted"/>
<keyword evidence="10" id="KW-0675">Receptor</keyword>
<feature type="transmembrane region" description="Helical" evidence="7">
    <location>
        <begin position="794"/>
        <end position="816"/>
    </location>
</feature>
<feature type="region of interest" description="Disordered" evidence="6">
    <location>
        <begin position="1116"/>
        <end position="1138"/>
    </location>
</feature>
<dbReference type="InterPro" id="IPR013662">
    <property type="entry name" value="RIH_assoc-dom"/>
</dbReference>
<feature type="domain" description="RyR/IP3R Homology associated" evidence="9">
    <location>
        <begin position="344"/>
        <end position="452"/>
    </location>
</feature>